<accession>A0ABW0L0J5</accession>
<dbReference type="Proteomes" id="UP001596050">
    <property type="component" value="Unassembled WGS sequence"/>
</dbReference>
<dbReference type="EMBL" id="JBHSMU010000004">
    <property type="protein sequence ID" value="MFC5459204.1"/>
    <property type="molecule type" value="Genomic_DNA"/>
</dbReference>
<keyword evidence="3" id="KW-1185">Reference proteome</keyword>
<dbReference type="PANTHER" id="PTHR33525:SF4">
    <property type="entry name" value="CYCLIC DI-GMP PHOSPHODIESTERASE CDGJ"/>
    <property type="match status" value="1"/>
</dbReference>
<reference evidence="3" key="1">
    <citation type="journal article" date="2019" name="Int. J. Syst. Evol. Microbiol.">
        <title>The Global Catalogue of Microorganisms (GCM) 10K type strain sequencing project: providing services to taxonomists for standard genome sequencing and annotation.</title>
        <authorList>
            <consortium name="The Broad Institute Genomics Platform"/>
            <consortium name="The Broad Institute Genome Sequencing Center for Infectious Disease"/>
            <person name="Wu L."/>
            <person name="Ma J."/>
        </authorList>
    </citation>
    <scope>NUCLEOTIDE SEQUENCE [LARGE SCALE GENOMIC DNA]</scope>
    <source>
        <strain evidence="3">KACC 12649</strain>
    </source>
</reference>
<evidence type="ECO:0000313" key="3">
    <source>
        <dbReference type="Proteomes" id="UP001596050"/>
    </source>
</evidence>
<dbReference type="Gene3D" id="1.10.3210.10">
    <property type="entry name" value="Hypothetical protein af1432"/>
    <property type="match status" value="1"/>
</dbReference>
<sequence length="348" mass="37091">MGTLFGNADLLAAIAPLDCVLRLDAPSILTPNLLSLLPPNRVVLAFDAAALAHDGAQKQIAALHERGYRLMLDGALPPSVLRPSAAPAVALDCRDGAPPPSSLLPSFGPHLARRVDSAGRFAECARAGFDWFSGAYPFDAAGGQGQDGTSRRRLLGLLALLARDADSRELELVLKQDPVLSFHLLRLVNSAAFALNTPITGYVQAIAVLGRRQLQRWLQLLLYAGGSADGLPNLLLPLAALRAGQLEMLCKAEGGERDEQDLAFMTGAFSLLDRLLGMPMQDIVGDLRLPGHVEAALLERSGALGERLRMAEHGADSDALRAAGIDGATWWASLLHAHHWAIQVSRNV</sequence>
<feature type="domain" description="HDOD" evidence="1">
    <location>
        <begin position="147"/>
        <end position="341"/>
    </location>
</feature>
<evidence type="ECO:0000313" key="2">
    <source>
        <dbReference type="EMBL" id="MFC5459204.1"/>
    </source>
</evidence>
<protein>
    <submittedName>
        <fullName evidence="2">HDOD domain-containing protein</fullName>
    </submittedName>
</protein>
<comment type="caution">
    <text evidence="2">The sequence shown here is derived from an EMBL/GenBank/DDBJ whole genome shotgun (WGS) entry which is preliminary data.</text>
</comment>
<proteinExistence type="predicted"/>
<dbReference type="InterPro" id="IPR013976">
    <property type="entry name" value="HDOD"/>
</dbReference>
<evidence type="ECO:0000259" key="1">
    <source>
        <dbReference type="PROSITE" id="PS51833"/>
    </source>
</evidence>
<dbReference type="Pfam" id="PF08668">
    <property type="entry name" value="HDOD"/>
    <property type="match status" value="1"/>
</dbReference>
<dbReference type="RefSeq" id="WP_379780807.1">
    <property type="nucleotide sequence ID" value="NZ_JBHSMU010000004.1"/>
</dbReference>
<name>A0ABW0L0J5_9BURK</name>
<dbReference type="PANTHER" id="PTHR33525">
    <property type="match status" value="1"/>
</dbReference>
<dbReference type="InterPro" id="IPR052340">
    <property type="entry name" value="RNase_Y/CdgJ"/>
</dbReference>
<organism evidence="2 3">
    <name type="scientific">Massilia niabensis</name>
    <dbReference type="NCBI Taxonomy" id="544910"/>
    <lineage>
        <taxon>Bacteria</taxon>
        <taxon>Pseudomonadati</taxon>
        <taxon>Pseudomonadota</taxon>
        <taxon>Betaproteobacteria</taxon>
        <taxon>Burkholderiales</taxon>
        <taxon>Oxalobacteraceae</taxon>
        <taxon>Telluria group</taxon>
        <taxon>Massilia</taxon>
    </lineage>
</organism>
<gene>
    <name evidence="2" type="ORF">ACFPN5_05210</name>
</gene>
<dbReference type="PROSITE" id="PS51833">
    <property type="entry name" value="HDOD"/>
    <property type="match status" value="1"/>
</dbReference>
<dbReference type="SUPFAM" id="SSF109604">
    <property type="entry name" value="HD-domain/PDEase-like"/>
    <property type="match status" value="1"/>
</dbReference>